<accession>A0A382FGH5</accession>
<feature type="non-terminal residue" evidence="1">
    <location>
        <position position="1"/>
    </location>
</feature>
<organism evidence="1">
    <name type="scientific">marine metagenome</name>
    <dbReference type="NCBI Taxonomy" id="408172"/>
    <lineage>
        <taxon>unclassified sequences</taxon>
        <taxon>metagenomes</taxon>
        <taxon>ecological metagenomes</taxon>
    </lineage>
</organism>
<feature type="non-terminal residue" evidence="1">
    <location>
        <position position="119"/>
    </location>
</feature>
<name>A0A382FGH5_9ZZZZ</name>
<proteinExistence type="predicted"/>
<dbReference type="AlphaFoldDB" id="A0A382FGH5"/>
<dbReference type="EMBL" id="UINC01049679">
    <property type="protein sequence ID" value="SVB61749.1"/>
    <property type="molecule type" value="Genomic_DNA"/>
</dbReference>
<evidence type="ECO:0000313" key="1">
    <source>
        <dbReference type="EMBL" id="SVB61749.1"/>
    </source>
</evidence>
<sequence length="119" mass="13210">VFGRTTISEILQDRIVFRNLSPLDTALPELDVLGKDIGLASGYIPRKSNVDYARVIVKLLKHIQNLDAPSIEIENLVLVGDTLLNDVKAFENICQVSGWSGKAFIGSENMDELVRIDKE</sequence>
<gene>
    <name evidence="1" type="ORF">METZ01_LOCUS214603</name>
</gene>
<protein>
    <submittedName>
        <fullName evidence="1">Uncharacterized protein</fullName>
    </submittedName>
</protein>
<reference evidence="1" key="1">
    <citation type="submission" date="2018-05" db="EMBL/GenBank/DDBJ databases">
        <authorList>
            <person name="Lanie J.A."/>
            <person name="Ng W.-L."/>
            <person name="Kazmierczak K.M."/>
            <person name="Andrzejewski T.M."/>
            <person name="Davidsen T.M."/>
            <person name="Wayne K.J."/>
            <person name="Tettelin H."/>
            <person name="Glass J.I."/>
            <person name="Rusch D."/>
            <person name="Podicherti R."/>
            <person name="Tsui H.-C.T."/>
            <person name="Winkler M.E."/>
        </authorList>
    </citation>
    <scope>NUCLEOTIDE SEQUENCE</scope>
</reference>